<dbReference type="EMBL" id="JASBWS010000005">
    <property type="protein sequence ID" value="KAJ9115592.1"/>
    <property type="molecule type" value="Genomic_DNA"/>
</dbReference>
<protein>
    <submittedName>
        <fullName evidence="1">Uncharacterized protein</fullName>
    </submittedName>
</protein>
<comment type="caution">
    <text evidence="1">The sequence shown here is derived from an EMBL/GenBank/DDBJ whole genome shotgun (WGS) entry which is preliminary data.</text>
</comment>
<sequence length="709" mass="76268">MDRRRSTRLSGENAQRKRAAEGDAAVASGSGTSGIGETGVEPVKKKQKTAGGVNVLKAPTRKGKAPAFKPTLAAPTPFTGAPPNGEPTNGTKPPPPPPSERRPARRRSSAEAMLKRLDRSPSPTQGISTQASATAAGKSNARLSRAKEADRARSEPGGEADGLDGLGTSLEVELGNERGRWKDMVVQGDPTPVKDGSNQNESQLLDLLDFGEPEEALASAPKPITPPRPSTATLPSTLYQTPSRRSRRHTVAPGTADAGAGEMIPLPIEDTPMIRRNQEMRERASRRRSSAGNRGARMSENLGRGDINMLMRDPPCAESPSSRQGVPHPAVPSEKWYKHIGASFPEPVRVRHLLLWGLKKAALEGEVPDQQSAGEKSGRSRSRGKGKGKEVGKRTPEGSEIVKSIMETVTAQMARGEIDTNIFPLPGELKETPGALRAHPRNVANREYQATTTNFINRQKAESAQWSGIINAANARRNDWLARWQERTQELEQERPAYELPDELPSRIPQLHEWSALVHEVLGDDSEMPMVLDAEDIEMKIDLIHQNTYAATHFSAQATRFLDGIFSAFTQDLRNQDQIDLATQSALANTDSTTPVDAFASGSAGPATHAKARRDPMDLLRALAAAEATHQSEETLSAASALPMVPSATSMRASSNPSHLASVMMTPRRQAVMTPRRAPALGTTPRRLPVPSSAARGNGIPAISPSGRS</sequence>
<gene>
    <name evidence="1" type="ORF">QFC20_000917</name>
</gene>
<name>A0ACC2WYJ9_9TREE</name>
<accession>A0ACC2WYJ9</accession>
<proteinExistence type="predicted"/>
<organism evidence="1 2">
    <name type="scientific">Naganishia adeliensis</name>
    <dbReference type="NCBI Taxonomy" id="92952"/>
    <lineage>
        <taxon>Eukaryota</taxon>
        <taxon>Fungi</taxon>
        <taxon>Dikarya</taxon>
        <taxon>Basidiomycota</taxon>
        <taxon>Agaricomycotina</taxon>
        <taxon>Tremellomycetes</taxon>
        <taxon>Filobasidiales</taxon>
        <taxon>Filobasidiaceae</taxon>
        <taxon>Naganishia</taxon>
    </lineage>
</organism>
<evidence type="ECO:0000313" key="1">
    <source>
        <dbReference type="EMBL" id="KAJ9115592.1"/>
    </source>
</evidence>
<evidence type="ECO:0000313" key="2">
    <source>
        <dbReference type="Proteomes" id="UP001230649"/>
    </source>
</evidence>
<reference evidence="1" key="1">
    <citation type="submission" date="2023-04" db="EMBL/GenBank/DDBJ databases">
        <title>Draft Genome sequencing of Naganishia species isolated from polar environments using Oxford Nanopore Technology.</title>
        <authorList>
            <person name="Leo P."/>
            <person name="Venkateswaran K."/>
        </authorList>
    </citation>
    <scope>NUCLEOTIDE SEQUENCE</scope>
    <source>
        <strain evidence="1">MNA-CCFEE 5262</strain>
    </source>
</reference>
<keyword evidence="2" id="KW-1185">Reference proteome</keyword>
<dbReference type="Proteomes" id="UP001230649">
    <property type="component" value="Unassembled WGS sequence"/>
</dbReference>